<dbReference type="SUPFAM" id="SSF56059">
    <property type="entry name" value="Glutathione synthetase ATP-binding domain-like"/>
    <property type="match status" value="1"/>
</dbReference>
<dbReference type="Pfam" id="PF01326">
    <property type="entry name" value="PPDK_N"/>
    <property type="match status" value="1"/>
</dbReference>
<dbReference type="Gene3D" id="3.30.1490.20">
    <property type="entry name" value="ATP-grasp fold, A domain"/>
    <property type="match status" value="1"/>
</dbReference>
<comment type="caution">
    <text evidence="3">The sequence shown here is derived from an EMBL/GenBank/DDBJ whole genome shotgun (WGS) entry which is preliminary data.</text>
</comment>
<proteinExistence type="predicted"/>
<accession>A0A081LER8</accession>
<feature type="domain" description="Pyruvate phosphate dikinase AMP/ATP-binding" evidence="2">
    <location>
        <begin position="14"/>
        <end position="300"/>
    </location>
</feature>
<reference evidence="3 4" key="1">
    <citation type="submission" date="2012-09" db="EMBL/GenBank/DDBJ databases">
        <title>Genome Sequence of Bacillus sp. DW5-4.</title>
        <authorList>
            <person name="Lai Q."/>
            <person name="Liu Y."/>
            <person name="Shao Z."/>
        </authorList>
    </citation>
    <scope>NUCLEOTIDE SEQUENCE [LARGE SCALE GENOMIC DNA]</scope>
    <source>
        <strain evidence="3 4">DW5-4</strain>
    </source>
</reference>
<feature type="domain" description="PEP-utilising enzyme mobile" evidence="1">
    <location>
        <begin position="761"/>
        <end position="832"/>
    </location>
</feature>
<dbReference type="EMBL" id="JOTP01000003">
    <property type="protein sequence ID" value="KEP27744.1"/>
    <property type="molecule type" value="Genomic_DNA"/>
</dbReference>
<dbReference type="eggNOG" id="COG0574">
    <property type="taxonomic scope" value="Bacteria"/>
</dbReference>
<keyword evidence="3" id="KW-0808">Transferase</keyword>
<dbReference type="Gene3D" id="3.50.30.10">
    <property type="entry name" value="Phosphohistidine domain"/>
    <property type="match status" value="1"/>
</dbReference>
<dbReference type="Pfam" id="PF00391">
    <property type="entry name" value="PEP-utilizers"/>
    <property type="match status" value="1"/>
</dbReference>
<dbReference type="OrthoDB" id="9765468at2"/>
<dbReference type="RefSeq" id="WP_034318697.1">
    <property type="nucleotide sequence ID" value="NZ_JOTP01000003.1"/>
</dbReference>
<evidence type="ECO:0000313" key="4">
    <source>
        <dbReference type="Proteomes" id="UP000028091"/>
    </source>
</evidence>
<dbReference type="GO" id="GO:0005524">
    <property type="term" value="F:ATP binding"/>
    <property type="evidence" value="ECO:0007669"/>
    <property type="project" value="InterPro"/>
</dbReference>
<dbReference type="SUPFAM" id="SSF52009">
    <property type="entry name" value="Phosphohistidine domain"/>
    <property type="match status" value="1"/>
</dbReference>
<dbReference type="eggNOG" id="COG3848">
    <property type="taxonomic scope" value="Bacteria"/>
</dbReference>
<evidence type="ECO:0000259" key="1">
    <source>
        <dbReference type="Pfam" id="PF00391"/>
    </source>
</evidence>
<evidence type="ECO:0000313" key="3">
    <source>
        <dbReference type="EMBL" id="KEP27744.1"/>
    </source>
</evidence>
<sequence length="843" mass="95108">MYSVLFHAAEESASLAGAKGVNLIKLNNHGLPVPDGFIIKTNSFASFLSYHNLHSTEQNLAQKIKKASFPSQMEAELLSSFQSLLKAYPSVAVRSSSVAEDLEGASFAGQYETYLNIKTNEEFLQAVKECWSSYFAARVTEYKEEMDENEEEMPLMAVVVQGLIHSDVSGVIFSENPVSGKTNEVMITASYGLGEAIVSGLVTPDTFIVDKETFSIEKSLGTKELQIVPYQEGVIEQPVSEEMAGQFCLHDDQLVQIMQITKQVEALYGHGVDIEFGISNGTFYLLQARPITASLPKTANEAAGASFQIQPEELQDFWISMDDHMPGPTSPLFSSLIIPALKSGMKKNGEKYQVPDLNIKDIKLYRGHLYSAPSMPEAGTETAQVFDESIFELFPNLSERMYEILEQNFFPFYEKLDRQINEPMTIEEAIIGFEELKAFYIQAYEDHFDIVIPQVILSAMIEDMLVTYTGDQKQVVLLHEMMIGVMNKSLETDQKLSHLAKDVLQDEELLHTFTNHEANPELLYALNHTDKGKHFISKMEEFLQIYGWRSVKSHDFTEEAWVENPEFILDILRNNIQNQCVFDEEFAQAVIKRRETYEQFMSEVKDEVFKAKFEKLYHFALQAANIRDDHHFYIDAMLDAKARLYLLKIGELLAQKGAIPHQEDLWYLYDEEVHKALTTSITYDSVIQQRKIEMKENEAIQPPAYTGTPSEAELQQVERMLGSLRENENNTDDVIHGIGASSGIVSGRVRVITCADEFSQFQKDDILVCKTTTPLWTSLFRDAKAVITDSGGILSHSAIIAREYMMPAVLGTRIATEKLQTGDLVTVDGANGRIQLLKQHSRA</sequence>
<dbReference type="InterPro" id="IPR051549">
    <property type="entry name" value="PEP_Utilizing_Enz"/>
</dbReference>
<dbReference type="InterPro" id="IPR036637">
    <property type="entry name" value="Phosphohistidine_dom_sf"/>
</dbReference>
<dbReference type="InterPro" id="IPR013815">
    <property type="entry name" value="ATP_grasp_subdomain_1"/>
</dbReference>
<dbReference type="Gene3D" id="3.30.470.20">
    <property type="entry name" value="ATP-grasp fold, B domain"/>
    <property type="match status" value="1"/>
</dbReference>
<dbReference type="InterPro" id="IPR008279">
    <property type="entry name" value="PEP-util_enz_mobile_dom"/>
</dbReference>
<protein>
    <submittedName>
        <fullName evidence="3">Phosphotransferase</fullName>
    </submittedName>
</protein>
<dbReference type="PANTHER" id="PTHR43615">
    <property type="entry name" value="PHOSPHOENOLPYRUVATE SYNTHASE-RELATED"/>
    <property type="match status" value="1"/>
</dbReference>
<keyword evidence="4" id="KW-1185">Reference proteome</keyword>
<dbReference type="Proteomes" id="UP000028091">
    <property type="component" value="Unassembled WGS sequence"/>
</dbReference>
<organism evidence="3 4">
    <name type="scientific">Bacillus zhangzhouensis</name>
    <dbReference type="NCBI Taxonomy" id="1178540"/>
    <lineage>
        <taxon>Bacteria</taxon>
        <taxon>Bacillati</taxon>
        <taxon>Bacillota</taxon>
        <taxon>Bacilli</taxon>
        <taxon>Bacillales</taxon>
        <taxon>Bacillaceae</taxon>
        <taxon>Bacillus</taxon>
    </lineage>
</organism>
<dbReference type="PANTHER" id="PTHR43615:SF1">
    <property type="entry name" value="PPDK_N DOMAIN-CONTAINING PROTEIN"/>
    <property type="match status" value="1"/>
</dbReference>
<dbReference type="AlphaFoldDB" id="A0A081LER8"/>
<dbReference type="InterPro" id="IPR002192">
    <property type="entry name" value="PPDK_AMP/ATP-bd"/>
</dbReference>
<dbReference type="GO" id="GO:0016301">
    <property type="term" value="F:kinase activity"/>
    <property type="evidence" value="ECO:0007669"/>
    <property type="project" value="InterPro"/>
</dbReference>
<gene>
    <name evidence="3" type="ORF">BA70_11495</name>
</gene>
<evidence type="ECO:0000259" key="2">
    <source>
        <dbReference type="Pfam" id="PF01326"/>
    </source>
</evidence>
<name>A0A081LER8_9BACI</name>